<protein>
    <recommendedName>
        <fullName evidence="2">YdbS-like PH domain-containing protein</fullName>
    </recommendedName>
</protein>
<feature type="transmembrane region" description="Helical" evidence="1">
    <location>
        <begin position="374"/>
        <end position="397"/>
    </location>
</feature>
<dbReference type="PANTHER" id="PTHR34473">
    <property type="entry name" value="UPF0699 TRANSMEMBRANE PROTEIN YDBS"/>
    <property type="match status" value="1"/>
</dbReference>
<evidence type="ECO:0000313" key="4">
    <source>
        <dbReference type="Proteomes" id="UP000031972"/>
    </source>
</evidence>
<dbReference type="PANTHER" id="PTHR34473:SF2">
    <property type="entry name" value="UPF0699 TRANSMEMBRANE PROTEIN YDBT"/>
    <property type="match status" value="1"/>
</dbReference>
<dbReference type="PIRSF" id="PIRSF026631">
    <property type="entry name" value="UCP026631"/>
    <property type="match status" value="1"/>
</dbReference>
<dbReference type="PATRIC" id="fig|220754.4.peg.879"/>
<dbReference type="OrthoDB" id="2317554at2"/>
<dbReference type="InterPro" id="IPR014529">
    <property type="entry name" value="UCP026631"/>
</dbReference>
<feature type="transmembrane region" description="Helical" evidence="1">
    <location>
        <begin position="177"/>
        <end position="198"/>
    </location>
</feature>
<feature type="domain" description="YdbS-like PH" evidence="2">
    <location>
        <begin position="65"/>
        <end position="143"/>
    </location>
</feature>
<sequence length="474" mass="55391">MMTQPKRYHPAWLLFEFFSFLKNSFIFIFFLFILRAGTNTGWVLWAKYLFIFFAIWTLIHMVLKWIFHTYQIKNESIILREGVFVKQQRTVPFERIQNNQTSTNFLHRMLGLTSLSLETGTSDAQSSVKFTVLSFDEAQQILKVVNDQKGSDDEEEEDEPANKTIYFRSTKKDTLKAAFTSFSFLAIFPILAALYFQVDDFFSLDESAQNIFSYFANHLWLLVPIFIAAMILSVGIGYIQTVIKYGNYEISADDERIYIQKGVLSTSSFSIPKKKVQAITIHQSFIKRLLNMAEVKLVSAGKMGDGKQETNSLYPFMSRQEAYRLTNELLPHYHIEENMKKLPRKVLLLKLISPYYGTLIVGIGLFIFQREWLWITGIVFLLAIVSRVLDYLFTSYLRHGDFIQTRKGGFSNETFLTRIERIQQIQVRHSWIQRKFGVSTLEFSNRSKPVHVSQLADVPKEDVSDFYRWFKLKQ</sequence>
<dbReference type="EMBL" id="JXRR01000008">
    <property type="protein sequence ID" value="KIL50978.1"/>
    <property type="molecule type" value="Genomic_DNA"/>
</dbReference>
<feature type="transmembrane region" description="Helical" evidence="1">
    <location>
        <begin position="218"/>
        <end position="239"/>
    </location>
</feature>
<organism evidence="3 4">
    <name type="scientific">Jeotgalibacillus campisalis</name>
    <dbReference type="NCBI Taxonomy" id="220754"/>
    <lineage>
        <taxon>Bacteria</taxon>
        <taxon>Bacillati</taxon>
        <taxon>Bacillota</taxon>
        <taxon>Bacilli</taxon>
        <taxon>Bacillales</taxon>
        <taxon>Caryophanaceae</taxon>
        <taxon>Jeotgalibacillus</taxon>
    </lineage>
</organism>
<feature type="transmembrane region" description="Helical" evidence="1">
    <location>
        <begin position="45"/>
        <end position="67"/>
    </location>
</feature>
<comment type="caution">
    <text evidence="3">The sequence shown here is derived from an EMBL/GenBank/DDBJ whole genome shotgun (WGS) entry which is preliminary data.</text>
</comment>
<reference evidence="3 4" key="1">
    <citation type="submission" date="2015-01" db="EMBL/GenBank/DDBJ databases">
        <title>Jeotgalibacillus campisalis genome sequencing.</title>
        <authorList>
            <person name="Goh K.M."/>
            <person name="Chan K.-G."/>
            <person name="Yaakop A.S."/>
            <person name="Ee R."/>
            <person name="Gan H.M."/>
            <person name="Chan C.S."/>
        </authorList>
    </citation>
    <scope>NUCLEOTIDE SEQUENCE [LARGE SCALE GENOMIC DNA]</scope>
    <source>
        <strain evidence="3 4">SF-57</strain>
    </source>
</reference>
<feature type="transmembrane region" description="Helical" evidence="1">
    <location>
        <begin position="12"/>
        <end position="33"/>
    </location>
</feature>
<proteinExistence type="predicted"/>
<keyword evidence="4" id="KW-1185">Reference proteome</keyword>
<name>A0A0C2W4K2_9BACL</name>
<feature type="domain" description="YdbS-like PH" evidence="2">
    <location>
        <begin position="248"/>
        <end position="328"/>
    </location>
</feature>
<evidence type="ECO:0000256" key="1">
    <source>
        <dbReference type="SAM" id="Phobius"/>
    </source>
</evidence>
<gene>
    <name evidence="3" type="ORF">KR50_08590</name>
</gene>
<feature type="transmembrane region" description="Helical" evidence="1">
    <location>
        <begin position="347"/>
        <end position="368"/>
    </location>
</feature>
<dbReference type="Proteomes" id="UP000031972">
    <property type="component" value="Unassembled WGS sequence"/>
</dbReference>
<dbReference type="AlphaFoldDB" id="A0A0C2W4K2"/>
<evidence type="ECO:0000259" key="2">
    <source>
        <dbReference type="Pfam" id="PF03703"/>
    </source>
</evidence>
<dbReference type="RefSeq" id="WP_041055245.1">
    <property type="nucleotide sequence ID" value="NZ_JXRR01000008.1"/>
</dbReference>
<keyword evidence="1" id="KW-0812">Transmembrane</keyword>
<evidence type="ECO:0000313" key="3">
    <source>
        <dbReference type="EMBL" id="KIL50978.1"/>
    </source>
</evidence>
<dbReference type="InterPro" id="IPR005182">
    <property type="entry name" value="YdbS-like_PH"/>
</dbReference>
<keyword evidence="1" id="KW-1133">Transmembrane helix</keyword>
<keyword evidence="1" id="KW-0472">Membrane</keyword>
<accession>A0A0C2W4K2</accession>
<feature type="domain" description="YdbS-like PH" evidence="2">
    <location>
        <begin position="391"/>
        <end position="469"/>
    </location>
</feature>
<dbReference type="Pfam" id="PF03703">
    <property type="entry name" value="bPH_2"/>
    <property type="match status" value="3"/>
</dbReference>